<evidence type="ECO:0000256" key="1">
    <source>
        <dbReference type="SAM" id="MobiDB-lite"/>
    </source>
</evidence>
<comment type="caution">
    <text evidence="3">The sequence shown here is derived from an EMBL/GenBank/DDBJ whole genome shotgun (WGS) entry which is preliminary data.</text>
</comment>
<accession>A0ABP8LJV1</accession>
<evidence type="ECO:0000313" key="3">
    <source>
        <dbReference type="EMBL" id="GAA4430401.1"/>
    </source>
</evidence>
<keyword evidence="2" id="KW-1133">Transmembrane helix</keyword>
<feature type="region of interest" description="Disordered" evidence="1">
    <location>
        <begin position="26"/>
        <end position="465"/>
    </location>
</feature>
<feature type="compositionally biased region" description="Low complexity" evidence="1">
    <location>
        <begin position="210"/>
        <end position="224"/>
    </location>
</feature>
<proteinExistence type="predicted"/>
<feature type="compositionally biased region" description="Polar residues" evidence="1">
    <location>
        <begin position="323"/>
        <end position="335"/>
    </location>
</feature>
<feature type="compositionally biased region" description="Low complexity" evidence="1">
    <location>
        <begin position="341"/>
        <end position="351"/>
    </location>
</feature>
<protein>
    <submittedName>
        <fullName evidence="3">Uncharacterized protein</fullName>
    </submittedName>
</protein>
<feature type="compositionally biased region" description="Basic and acidic residues" evidence="1">
    <location>
        <begin position="403"/>
        <end position="426"/>
    </location>
</feature>
<evidence type="ECO:0000313" key="4">
    <source>
        <dbReference type="Proteomes" id="UP001500622"/>
    </source>
</evidence>
<organism evidence="3 4">
    <name type="scientific">Georgenia halophila</name>
    <dbReference type="NCBI Taxonomy" id="620889"/>
    <lineage>
        <taxon>Bacteria</taxon>
        <taxon>Bacillati</taxon>
        <taxon>Actinomycetota</taxon>
        <taxon>Actinomycetes</taxon>
        <taxon>Micrococcales</taxon>
        <taxon>Bogoriellaceae</taxon>
        <taxon>Georgenia</taxon>
    </lineage>
</organism>
<reference evidence="4" key="1">
    <citation type="journal article" date="2019" name="Int. J. Syst. Evol. Microbiol.">
        <title>The Global Catalogue of Microorganisms (GCM) 10K type strain sequencing project: providing services to taxonomists for standard genome sequencing and annotation.</title>
        <authorList>
            <consortium name="The Broad Institute Genomics Platform"/>
            <consortium name="The Broad Institute Genome Sequencing Center for Infectious Disease"/>
            <person name="Wu L."/>
            <person name="Ma J."/>
        </authorList>
    </citation>
    <scope>NUCLEOTIDE SEQUENCE [LARGE SCALE GENOMIC DNA]</scope>
    <source>
        <strain evidence="4">JCM 17810</strain>
    </source>
</reference>
<gene>
    <name evidence="3" type="ORF">GCM10023169_33800</name>
</gene>
<feature type="compositionally biased region" description="Low complexity" evidence="1">
    <location>
        <begin position="91"/>
        <end position="101"/>
    </location>
</feature>
<feature type="compositionally biased region" description="Low complexity" evidence="1">
    <location>
        <begin position="427"/>
        <end position="440"/>
    </location>
</feature>
<name>A0ABP8LJV1_9MICO</name>
<feature type="compositionally biased region" description="Acidic residues" evidence="1">
    <location>
        <begin position="250"/>
        <end position="259"/>
    </location>
</feature>
<dbReference type="Proteomes" id="UP001500622">
    <property type="component" value="Unassembled WGS sequence"/>
</dbReference>
<dbReference type="EMBL" id="BAABGN010000013">
    <property type="protein sequence ID" value="GAA4430401.1"/>
    <property type="molecule type" value="Genomic_DNA"/>
</dbReference>
<keyword evidence="4" id="KW-1185">Reference proteome</keyword>
<evidence type="ECO:0000256" key="2">
    <source>
        <dbReference type="SAM" id="Phobius"/>
    </source>
</evidence>
<keyword evidence="2" id="KW-0812">Transmembrane</keyword>
<keyword evidence="2" id="KW-0472">Membrane</keyword>
<feature type="transmembrane region" description="Helical" evidence="2">
    <location>
        <begin position="471"/>
        <end position="493"/>
    </location>
</feature>
<feature type="compositionally biased region" description="Basic and acidic residues" evidence="1">
    <location>
        <begin position="139"/>
        <end position="155"/>
    </location>
</feature>
<sequence length="521" mass="52337">MPQPLTRRELRRRQLEEEAKLEAIATGELPLLDDDGNPVVAEAYAAGATQAPDGQVTDEEPGSRPPAAGRRLPEQGDPGSGGGSGVERTESGSATESAESAPDADTTASDGGTEAVRSPGGTSAAEASTDEEPVVDEPVAGRRAAEAEAPARDIAADDDTTGDAGTADSNAPAPPTPVAGAAKLPSRRSMRERARQADAGAAEPEAPSERTGTGRRPVVRTPRTASGIRSVDSTGALTAVQPVSRHEPEPAPEPDEAETTTDPGAWSAVVSPPEAPATPSSVGPPPAPEPEGDADSTSEGDAGAASTADVEDGNEGATGDTVAGSTSHSAESTRTVPGWLTTPAATSADTSSADERTLTGPEAVAAAALSADEESDETGGSDAPRWSPLSDYSPDSAETPAQPERRSVRERMGDVPDSRDDADAARAADSAGEADAESSATGTSYGSTEGSRRLSADDEERTGARNPATSVIRIVALVLAAIVIGILIALLYLNQGDDGAAGRSALSTVAAASSGWTGTTT</sequence>